<feature type="transmembrane region" description="Helical" evidence="1">
    <location>
        <begin position="120"/>
        <end position="138"/>
    </location>
</feature>
<evidence type="ECO:0000313" key="3">
    <source>
        <dbReference type="Proteomes" id="UP000005555"/>
    </source>
</evidence>
<evidence type="ECO:0008006" key="4">
    <source>
        <dbReference type="Google" id="ProtNLM"/>
    </source>
</evidence>
<keyword evidence="1" id="KW-0812">Transmembrane</keyword>
<feature type="transmembrane region" description="Helical" evidence="1">
    <location>
        <begin position="92"/>
        <end position="114"/>
    </location>
</feature>
<keyword evidence="1" id="KW-0472">Membrane</keyword>
<dbReference type="AlphaFoldDB" id="Q1YU56"/>
<evidence type="ECO:0000313" key="2">
    <source>
        <dbReference type="EMBL" id="EAS48202.1"/>
    </source>
</evidence>
<dbReference type="Proteomes" id="UP000005555">
    <property type="component" value="Unassembled WGS sequence"/>
</dbReference>
<keyword evidence="1" id="KW-1133">Transmembrane helix</keyword>
<dbReference type="HOGENOM" id="CLU_045137_3_0_6"/>
<reference evidence="2 3" key="1">
    <citation type="submission" date="2006-03" db="EMBL/GenBank/DDBJ databases">
        <authorList>
            <person name="Giovannoni S.J."/>
            <person name="Cho J.-C."/>
            <person name="Ferriera S."/>
            <person name="Johnson J."/>
            <person name="Kravitz S."/>
            <person name="Halpern A."/>
            <person name="Remington K."/>
            <person name="Beeson K."/>
            <person name="Tran B."/>
            <person name="Rogers Y.-H."/>
            <person name="Friedman R."/>
            <person name="Venter J.C."/>
        </authorList>
    </citation>
    <scope>NUCLEOTIDE SEQUENCE [LARGE SCALE GENOMIC DNA]</scope>
    <source>
        <strain evidence="2 3">HTCC2207</strain>
    </source>
</reference>
<feature type="transmembrane region" description="Helical" evidence="1">
    <location>
        <begin position="58"/>
        <end position="80"/>
    </location>
</feature>
<dbReference type="OrthoDB" id="8591832at2"/>
<dbReference type="Pfam" id="PF11911">
    <property type="entry name" value="DUF3429"/>
    <property type="match status" value="1"/>
</dbReference>
<proteinExistence type="predicted"/>
<protein>
    <recommendedName>
        <fullName evidence="4">DUF3429 domain-containing protein</fullName>
    </recommendedName>
</protein>
<dbReference type="EMBL" id="AAPI01000001">
    <property type="protein sequence ID" value="EAS48202.1"/>
    <property type="molecule type" value="Genomic_DNA"/>
</dbReference>
<dbReference type="STRING" id="314287.GB2207_10336"/>
<organism evidence="2 3">
    <name type="scientific">gamma proteobacterium HTCC2207</name>
    <dbReference type="NCBI Taxonomy" id="314287"/>
    <lineage>
        <taxon>Bacteria</taxon>
        <taxon>Pseudomonadati</taxon>
        <taxon>Pseudomonadota</taxon>
        <taxon>Gammaproteobacteria</taxon>
        <taxon>Cellvibrionales</taxon>
        <taxon>Porticoccaceae</taxon>
        <taxon>SAR92 clade</taxon>
    </lineage>
</organism>
<comment type="caution">
    <text evidence="2">The sequence shown here is derived from an EMBL/GenBank/DDBJ whole genome shotgun (WGS) entry which is preliminary data.</text>
</comment>
<evidence type="ECO:0000256" key="1">
    <source>
        <dbReference type="SAM" id="Phobius"/>
    </source>
</evidence>
<gene>
    <name evidence="2" type="ORF">GB2207_10336</name>
</gene>
<sequence length="179" mass="19305">MSDQPSNAEAPSSVKAASKYNLSSLLGDLGSLPFLLLTGLMAHAHFNGPGLQSASVLGLYAPYVFIAYSAVILSFLSGALWERSRLEEANRLATTAILFSNLIALCAWACLLLIYVAPIMTVFAVCLLMAGFLSLLWVERLTAADIIGTSYWSMRLRITLTVVFLHGLVAALMLAEFTI</sequence>
<feature type="transmembrane region" description="Helical" evidence="1">
    <location>
        <begin position="25"/>
        <end position="46"/>
    </location>
</feature>
<accession>Q1YU56</accession>
<dbReference type="InterPro" id="IPR021836">
    <property type="entry name" value="DUF3429"/>
</dbReference>
<feature type="transmembrane region" description="Helical" evidence="1">
    <location>
        <begin position="158"/>
        <end position="175"/>
    </location>
</feature>
<name>Q1YU56_9GAMM</name>
<keyword evidence="3" id="KW-1185">Reference proteome</keyword>
<dbReference type="eggNOG" id="ENOG5033AJV">
    <property type="taxonomic scope" value="Bacteria"/>
</dbReference>